<evidence type="ECO:0000313" key="1">
    <source>
        <dbReference type="EMBL" id="KAK8216801.1"/>
    </source>
</evidence>
<organism evidence="1 2">
    <name type="scientific">Zalaria obscura</name>
    <dbReference type="NCBI Taxonomy" id="2024903"/>
    <lineage>
        <taxon>Eukaryota</taxon>
        <taxon>Fungi</taxon>
        <taxon>Dikarya</taxon>
        <taxon>Ascomycota</taxon>
        <taxon>Pezizomycotina</taxon>
        <taxon>Dothideomycetes</taxon>
        <taxon>Dothideomycetidae</taxon>
        <taxon>Dothideales</taxon>
        <taxon>Zalariaceae</taxon>
        <taxon>Zalaria</taxon>
    </lineage>
</organism>
<gene>
    <name evidence="1" type="ORF">M8818_001764</name>
</gene>
<name>A0ACC3SJQ1_9PEZI</name>
<sequence>MTSGLGLGGYSSSDDENDQPMPDVAHATATTVTEERQPVKKHSKLKRKGTHFNERLQQSSALRNPGLLSSLMDFAGITEEDSRATTLPSELGVPTKFPKWAYADELVKAHEKLAKERARAPGQPTQFVSGGQEGSTGETTMPAREPAPMTAAERVRAGLSRDNSKAPAARGGDDRTESRRSRFDDKDGKHRRRSRSPRRD</sequence>
<comment type="caution">
    <text evidence="1">The sequence shown here is derived from an EMBL/GenBank/DDBJ whole genome shotgun (WGS) entry which is preliminary data.</text>
</comment>
<reference evidence="1" key="1">
    <citation type="submission" date="2024-02" db="EMBL/GenBank/DDBJ databases">
        <title>Metagenome Assembled Genome of Zalaria obscura JY119.</title>
        <authorList>
            <person name="Vighnesh L."/>
            <person name="Jagadeeshwari U."/>
            <person name="Venkata Ramana C."/>
            <person name="Sasikala C."/>
        </authorList>
    </citation>
    <scope>NUCLEOTIDE SEQUENCE</scope>
    <source>
        <strain evidence="1">JY119</strain>
    </source>
</reference>
<protein>
    <submittedName>
        <fullName evidence="1">Uncharacterized protein</fullName>
    </submittedName>
</protein>
<evidence type="ECO:0000313" key="2">
    <source>
        <dbReference type="Proteomes" id="UP001320706"/>
    </source>
</evidence>
<dbReference type="EMBL" id="JAMKPW020000007">
    <property type="protein sequence ID" value="KAK8216801.1"/>
    <property type="molecule type" value="Genomic_DNA"/>
</dbReference>
<dbReference type="Proteomes" id="UP001320706">
    <property type="component" value="Unassembled WGS sequence"/>
</dbReference>
<keyword evidence="2" id="KW-1185">Reference proteome</keyword>
<proteinExistence type="predicted"/>
<accession>A0ACC3SJQ1</accession>